<dbReference type="Gene3D" id="3.40.720.10">
    <property type="entry name" value="Alkaline Phosphatase, subunit A"/>
    <property type="match status" value="1"/>
</dbReference>
<dbReference type="AlphaFoldDB" id="A0AAW1JZ28"/>
<dbReference type="Pfam" id="PF02995">
    <property type="entry name" value="DUF229"/>
    <property type="match status" value="1"/>
</dbReference>
<dbReference type="PANTHER" id="PTHR10974:SF9">
    <property type="entry name" value="DUF229 DOMAIN CONTAINING PROTEIN-RELATED"/>
    <property type="match status" value="1"/>
</dbReference>
<accession>A0AAW1JZ28</accession>
<sequence length="413" mass="48277">MAILTGLSLQSIKRVGNLKTNFLDTYNMIWKDFQRLGYVTAYAEDQANMNTFTFGKRGFKQPPTDFYFRDYTVITEQLTNSSKSSTVYCPGPESYGDRMLNIARDFTSTFSTQPFFGFFWMNSFSHDDVNAPMKMDNQIKTFFQDLQDKGIMNRTAIIFLSDHGMRYGQIRHTKTGWLEERLPFLYFWMPKWFKEDHKQEYKNLHENSKKLTTPYDVYMTLQHILVLSGLNYTIKQSMSCHNCTSLFKQVSGIRSCADASIDTEFCSCISYEDMDSNHPLVTKAANFVIKKIRTDMLIESSSASKCAVLEIDSIRFSRIATNYPYRQTNTTHILIQFETKPKTVLEATVKFEEGKHGLRIHIEGNVQRLDMYRYTGWCVDIENLRKYCYCKTKLQLLTEDIINWVKDDAKHFI</sequence>
<dbReference type="InterPro" id="IPR017850">
    <property type="entry name" value="Alkaline_phosphatase_core_sf"/>
</dbReference>
<evidence type="ECO:0008006" key="3">
    <source>
        <dbReference type="Google" id="ProtNLM"/>
    </source>
</evidence>
<comment type="caution">
    <text evidence="1">The sequence shown here is derived from an EMBL/GenBank/DDBJ whole genome shotgun (WGS) entry which is preliminary data.</text>
</comment>
<dbReference type="EMBL" id="JASPKY010000300">
    <property type="protein sequence ID" value="KAK9709885.1"/>
    <property type="molecule type" value="Genomic_DNA"/>
</dbReference>
<gene>
    <name evidence="1" type="ORF">QE152_g26355</name>
</gene>
<dbReference type="GO" id="GO:0005615">
    <property type="term" value="C:extracellular space"/>
    <property type="evidence" value="ECO:0007669"/>
    <property type="project" value="TreeGrafter"/>
</dbReference>
<protein>
    <recommendedName>
        <fullName evidence="3">DUF229 domain containing protein</fullName>
    </recommendedName>
</protein>
<proteinExistence type="predicted"/>
<keyword evidence="2" id="KW-1185">Reference proteome</keyword>
<dbReference type="PANTHER" id="PTHR10974">
    <property type="entry name" value="FI08016P-RELATED"/>
    <property type="match status" value="1"/>
</dbReference>
<organism evidence="1 2">
    <name type="scientific">Popillia japonica</name>
    <name type="common">Japanese beetle</name>
    <dbReference type="NCBI Taxonomy" id="7064"/>
    <lineage>
        <taxon>Eukaryota</taxon>
        <taxon>Metazoa</taxon>
        <taxon>Ecdysozoa</taxon>
        <taxon>Arthropoda</taxon>
        <taxon>Hexapoda</taxon>
        <taxon>Insecta</taxon>
        <taxon>Pterygota</taxon>
        <taxon>Neoptera</taxon>
        <taxon>Endopterygota</taxon>
        <taxon>Coleoptera</taxon>
        <taxon>Polyphaga</taxon>
        <taxon>Scarabaeiformia</taxon>
        <taxon>Scarabaeidae</taxon>
        <taxon>Rutelinae</taxon>
        <taxon>Popillia</taxon>
    </lineage>
</organism>
<dbReference type="FunFam" id="3.40.720.10:FF:000017">
    <property type="entry name" value="Predicted protein"/>
    <property type="match status" value="1"/>
</dbReference>
<evidence type="ECO:0000313" key="2">
    <source>
        <dbReference type="Proteomes" id="UP001458880"/>
    </source>
</evidence>
<reference evidence="1 2" key="1">
    <citation type="journal article" date="2024" name="BMC Genomics">
        <title>De novo assembly and annotation of Popillia japonica's genome with initial clues to its potential as an invasive pest.</title>
        <authorList>
            <person name="Cucini C."/>
            <person name="Boschi S."/>
            <person name="Funari R."/>
            <person name="Cardaioli E."/>
            <person name="Iannotti N."/>
            <person name="Marturano G."/>
            <person name="Paoli F."/>
            <person name="Bruttini M."/>
            <person name="Carapelli A."/>
            <person name="Frati F."/>
            <person name="Nardi F."/>
        </authorList>
    </citation>
    <scope>NUCLEOTIDE SEQUENCE [LARGE SCALE GENOMIC DNA]</scope>
    <source>
        <strain evidence="1">DMR45628</strain>
    </source>
</reference>
<name>A0AAW1JZ28_POPJA</name>
<dbReference type="InterPro" id="IPR004245">
    <property type="entry name" value="DUF229"/>
</dbReference>
<dbReference type="Proteomes" id="UP001458880">
    <property type="component" value="Unassembled WGS sequence"/>
</dbReference>
<dbReference type="CDD" id="cd16021">
    <property type="entry name" value="ALP_like"/>
    <property type="match status" value="1"/>
</dbReference>
<evidence type="ECO:0000313" key="1">
    <source>
        <dbReference type="EMBL" id="KAK9709885.1"/>
    </source>
</evidence>
<dbReference type="SUPFAM" id="SSF53649">
    <property type="entry name" value="Alkaline phosphatase-like"/>
    <property type="match status" value="1"/>
</dbReference>